<evidence type="ECO:0000256" key="4">
    <source>
        <dbReference type="ARBA" id="ARBA00022982"/>
    </source>
</evidence>
<evidence type="ECO:0000256" key="1">
    <source>
        <dbReference type="ARBA" id="ARBA00022448"/>
    </source>
</evidence>
<evidence type="ECO:0000256" key="3">
    <source>
        <dbReference type="ARBA" id="ARBA00022723"/>
    </source>
</evidence>
<dbReference type="InterPro" id="IPR009056">
    <property type="entry name" value="Cyt_c-like_dom"/>
</dbReference>
<dbReference type="PROSITE" id="PS51007">
    <property type="entry name" value="CYTC"/>
    <property type="match status" value="1"/>
</dbReference>
<accession>A0A0B1Q608</accession>
<dbReference type="STRING" id="370622.LA66_04160"/>
<keyword evidence="5 6" id="KW-0408">Iron</keyword>
<dbReference type="InterPro" id="IPR036909">
    <property type="entry name" value="Cyt_c-like_dom_sf"/>
</dbReference>
<keyword evidence="4" id="KW-0249">Electron transport</keyword>
<protein>
    <submittedName>
        <fullName evidence="9">Cytochrome c</fullName>
    </submittedName>
</protein>
<feature type="signal peptide" evidence="7">
    <location>
        <begin position="1"/>
        <end position="22"/>
    </location>
</feature>
<comment type="caution">
    <text evidence="9">The sequence shown here is derived from an EMBL/GenBank/DDBJ whole genome shotgun (WGS) entry which is preliminary data.</text>
</comment>
<dbReference type="Gene3D" id="1.10.760.10">
    <property type="entry name" value="Cytochrome c-like domain"/>
    <property type="match status" value="1"/>
</dbReference>
<dbReference type="GO" id="GO:0009055">
    <property type="term" value="F:electron transfer activity"/>
    <property type="evidence" value="ECO:0007669"/>
    <property type="project" value="InterPro"/>
</dbReference>
<evidence type="ECO:0000256" key="2">
    <source>
        <dbReference type="ARBA" id="ARBA00022617"/>
    </source>
</evidence>
<dbReference type="InterPro" id="IPR002327">
    <property type="entry name" value="Cyt_c_1A/1B"/>
</dbReference>
<dbReference type="GO" id="GO:0020037">
    <property type="term" value="F:heme binding"/>
    <property type="evidence" value="ECO:0007669"/>
    <property type="project" value="InterPro"/>
</dbReference>
<evidence type="ECO:0000313" key="10">
    <source>
        <dbReference type="Proteomes" id="UP000030826"/>
    </source>
</evidence>
<evidence type="ECO:0000313" key="9">
    <source>
        <dbReference type="EMBL" id="KHJ55829.1"/>
    </source>
</evidence>
<dbReference type="Pfam" id="PF00034">
    <property type="entry name" value="Cytochrom_C"/>
    <property type="match status" value="1"/>
</dbReference>
<feature type="domain" description="Cytochrome c" evidence="8">
    <location>
        <begin position="26"/>
        <end position="128"/>
    </location>
</feature>
<dbReference type="RefSeq" id="WP_039188874.1">
    <property type="nucleotide sequence ID" value="NZ_JRFJ01000001.1"/>
</dbReference>
<keyword evidence="1" id="KW-0813">Transport</keyword>
<reference evidence="9 10" key="1">
    <citation type="submission" date="2014-09" db="EMBL/GenBank/DDBJ databases">
        <title>Isolation and characterization of Aurantimonas altamirensis ON-56566 from clinical sample following a dog bite.</title>
        <authorList>
            <person name="Eshaghi A."/>
            <person name="Li A."/>
            <person name="Shahinas D."/>
            <person name="Bahn P."/>
            <person name="Kus J.V."/>
            <person name="Patel S.N."/>
        </authorList>
    </citation>
    <scope>NUCLEOTIDE SEQUENCE [LARGE SCALE GENOMIC DNA]</scope>
    <source>
        <strain evidence="9 10">ON-56566</strain>
    </source>
</reference>
<name>A0A0B1Q608_9HYPH</name>
<evidence type="ECO:0000256" key="6">
    <source>
        <dbReference type="PROSITE-ProRule" id="PRU00433"/>
    </source>
</evidence>
<dbReference type="GO" id="GO:0046872">
    <property type="term" value="F:metal ion binding"/>
    <property type="evidence" value="ECO:0007669"/>
    <property type="project" value="UniProtKB-KW"/>
</dbReference>
<dbReference type="SUPFAM" id="SSF46626">
    <property type="entry name" value="Cytochrome c"/>
    <property type="match status" value="1"/>
</dbReference>
<sequence length="146" mass="15550">MRKATFVAGAWVVLALSSPLAAQEIGDPVAGEKVFKRCMACHAIGAGATNKVGPELNGIIGEKPGDVEGFRFSPDLVTWGEGKVWNAELMAQWLQNPKAVVPKTKMIFPGIKKEQELKDITAYLAGFDESGAPRDPAEALKAAEAN</sequence>
<organism evidence="9 10">
    <name type="scientific">Aureimonas altamirensis</name>
    <dbReference type="NCBI Taxonomy" id="370622"/>
    <lineage>
        <taxon>Bacteria</taxon>
        <taxon>Pseudomonadati</taxon>
        <taxon>Pseudomonadota</taxon>
        <taxon>Alphaproteobacteria</taxon>
        <taxon>Hyphomicrobiales</taxon>
        <taxon>Aurantimonadaceae</taxon>
        <taxon>Aureimonas</taxon>
    </lineage>
</organism>
<proteinExistence type="predicted"/>
<dbReference type="OrthoDB" id="9805828at2"/>
<dbReference type="AlphaFoldDB" id="A0A0B1Q608"/>
<evidence type="ECO:0000256" key="5">
    <source>
        <dbReference type="ARBA" id="ARBA00023004"/>
    </source>
</evidence>
<keyword evidence="3 6" id="KW-0479">Metal-binding</keyword>
<dbReference type="PRINTS" id="PR00604">
    <property type="entry name" value="CYTCHRMECIAB"/>
</dbReference>
<feature type="chain" id="PRO_5002081234" evidence="7">
    <location>
        <begin position="23"/>
        <end position="146"/>
    </location>
</feature>
<evidence type="ECO:0000256" key="7">
    <source>
        <dbReference type="SAM" id="SignalP"/>
    </source>
</evidence>
<keyword evidence="2 6" id="KW-0349">Heme</keyword>
<gene>
    <name evidence="9" type="ORF">LA66_04160</name>
</gene>
<keyword evidence="7" id="KW-0732">Signal</keyword>
<dbReference type="EMBL" id="JRFJ01000001">
    <property type="protein sequence ID" value="KHJ55829.1"/>
    <property type="molecule type" value="Genomic_DNA"/>
</dbReference>
<evidence type="ECO:0000259" key="8">
    <source>
        <dbReference type="PROSITE" id="PS51007"/>
    </source>
</evidence>
<dbReference type="PANTHER" id="PTHR11961">
    <property type="entry name" value="CYTOCHROME C"/>
    <property type="match status" value="1"/>
</dbReference>
<dbReference type="Proteomes" id="UP000030826">
    <property type="component" value="Unassembled WGS sequence"/>
</dbReference>